<organism evidence="7 8">
    <name type="scientific">Ramlibacter albus</name>
    <dbReference type="NCBI Taxonomy" id="2079448"/>
    <lineage>
        <taxon>Bacteria</taxon>
        <taxon>Pseudomonadati</taxon>
        <taxon>Pseudomonadota</taxon>
        <taxon>Betaproteobacteria</taxon>
        <taxon>Burkholderiales</taxon>
        <taxon>Comamonadaceae</taxon>
        <taxon>Ramlibacter</taxon>
    </lineage>
</organism>
<keyword evidence="3 5" id="KW-1133">Transmembrane helix</keyword>
<dbReference type="PANTHER" id="PTHR38480:SF1">
    <property type="entry name" value="SLR0254 PROTEIN"/>
    <property type="match status" value="1"/>
</dbReference>
<reference evidence="7" key="1">
    <citation type="submission" date="2020-08" db="EMBL/GenBank/DDBJ databases">
        <title>Ramlibacter sp. GTP1 16S ribosomal RNA gene genome sequencing and assembly.</title>
        <authorList>
            <person name="Kang M."/>
        </authorList>
    </citation>
    <scope>NUCLEOTIDE SEQUENCE</scope>
    <source>
        <strain evidence="7">GTP1</strain>
    </source>
</reference>
<dbReference type="EMBL" id="JACORU010000001">
    <property type="protein sequence ID" value="MBC5763694.1"/>
    <property type="molecule type" value="Genomic_DNA"/>
</dbReference>
<name>A0A923M6N3_9BURK</name>
<evidence type="ECO:0000256" key="1">
    <source>
        <dbReference type="ARBA" id="ARBA00004141"/>
    </source>
</evidence>
<dbReference type="Proteomes" id="UP000596827">
    <property type="component" value="Unassembled WGS sequence"/>
</dbReference>
<protein>
    <submittedName>
        <fullName evidence="7">RDD family protein</fullName>
    </submittedName>
</protein>
<accession>A0A923M6N3</accession>
<dbReference type="PANTHER" id="PTHR38480">
    <property type="entry name" value="SLR0254 PROTEIN"/>
    <property type="match status" value="1"/>
</dbReference>
<dbReference type="RefSeq" id="WP_187080130.1">
    <property type="nucleotide sequence ID" value="NZ_JACORU010000001.1"/>
</dbReference>
<feature type="transmembrane region" description="Helical" evidence="5">
    <location>
        <begin position="48"/>
        <end position="74"/>
    </location>
</feature>
<dbReference type="Pfam" id="PF06271">
    <property type="entry name" value="RDD"/>
    <property type="match status" value="1"/>
</dbReference>
<evidence type="ECO:0000256" key="4">
    <source>
        <dbReference type="ARBA" id="ARBA00023136"/>
    </source>
</evidence>
<evidence type="ECO:0000256" key="5">
    <source>
        <dbReference type="SAM" id="Phobius"/>
    </source>
</evidence>
<evidence type="ECO:0000256" key="3">
    <source>
        <dbReference type="ARBA" id="ARBA00022989"/>
    </source>
</evidence>
<dbReference type="AlphaFoldDB" id="A0A923M6N3"/>
<comment type="caution">
    <text evidence="7">The sequence shown here is derived from an EMBL/GenBank/DDBJ whole genome shotgun (WGS) entry which is preliminary data.</text>
</comment>
<evidence type="ECO:0000256" key="2">
    <source>
        <dbReference type="ARBA" id="ARBA00022692"/>
    </source>
</evidence>
<proteinExistence type="predicted"/>
<keyword evidence="4 5" id="KW-0472">Membrane</keyword>
<keyword evidence="2 5" id="KW-0812">Transmembrane</keyword>
<sequence length="243" mass="25711">MSAPGAPQRLDTLHRCETPEGIALSLRPAGIVARGQAWLIDFGIRVGLFFVLAMVAASMGGMGNAFLLISLFALEWLYPMVFELLPAGGTPGKRAMGLQVVMDNGLPVTPAACVVRNLLRAADFLPFGYAAAAVSLLLRRDFKRLGDVAAGTLVVYSATVKLHGELPPAAPLRPARTLTQDEQAAIVAWAGRAQRLTPERLEELARLAAPAAGAAHGQGANNPASQRLLGVAHWLLGEREPAR</sequence>
<dbReference type="InterPro" id="IPR010432">
    <property type="entry name" value="RDD"/>
</dbReference>
<comment type="subcellular location">
    <subcellularLocation>
        <location evidence="1">Membrane</location>
        <topology evidence="1">Multi-pass membrane protein</topology>
    </subcellularLocation>
</comment>
<evidence type="ECO:0000259" key="6">
    <source>
        <dbReference type="Pfam" id="PF06271"/>
    </source>
</evidence>
<dbReference type="GO" id="GO:0016020">
    <property type="term" value="C:membrane"/>
    <property type="evidence" value="ECO:0007669"/>
    <property type="project" value="UniProtKB-SubCell"/>
</dbReference>
<feature type="domain" description="RDD" evidence="6">
    <location>
        <begin position="29"/>
        <end position="151"/>
    </location>
</feature>
<evidence type="ECO:0000313" key="7">
    <source>
        <dbReference type="EMBL" id="MBC5763694.1"/>
    </source>
</evidence>
<keyword evidence="8" id="KW-1185">Reference proteome</keyword>
<evidence type="ECO:0000313" key="8">
    <source>
        <dbReference type="Proteomes" id="UP000596827"/>
    </source>
</evidence>
<gene>
    <name evidence="7" type="ORF">H8R02_04485</name>
</gene>